<dbReference type="GO" id="GO:0042277">
    <property type="term" value="F:peptide binding"/>
    <property type="evidence" value="ECO:0007669"/>
    <property type="project" value="InterPro"/>
</dbReference>
<comment type="catalytic activity">
    <reaction evidence="7">
        <text>[protein]-peptidylproline (omega=180) = [protein]-peptidylproline (omega=0)</text>
        <dbReference type="Rhea" id="RHEA:16237"/>
        <dbReference type="Rhea" id="RHEA-COMP:10747"/>
        <dbReference type="Rhea" id="RHEA-COMP:10748"/>
        <dbReference type="ChEBI" id="CHEBI:83833"/>
        <dbReference type="ChEBI" id="CHEBI:83834"/>
        <dbReference type="EC" id="5.2.1.8"/>
    </reaction>
</comment>
<evidence type="ECO:0000313" key="9">
    <source>
        <dbReference type="EMBL" id="QEL66091.1"/>
    </source>
</evidence>
<dbReference type="Pfam" id="PF00639">
    <property type="entry name" value="Rotamase"/>
    <property type="match status" value="2"/>
</dbReference>
<dbReference type="SUPFAM" id="SSF54534">
    <property type="entry name" value="FKBP-like"/>
    <property type="match status" value="2"/>
</dbReference>
<dbReference type="HAMAP" id="MF_01183">
    <property type="entry name" value="Chaperone_SurA"/>
    <property type="match status" value="1"/>
</dbReference>
<protein>
    <recommendedName>
        <fullName evidence="7">Chaperone SurA</fullName>
    </recommendedName>
    <alternativeName>
        <fullName evidence="7">Peptidyl-prolyl cis-trans isomerase SurA</fullName>
        <shortName evidence="7">PPIase SurA</shortName>
        <ecNumber evidence="7">5.2.1.8</ecNumber>
    </alternativeName>
    <alternativeName>
        <fullName evidence="7">Rotamase SurA</fullName>
    </alternativeName>
</protein>
<evidence type="ECO:0000256" key="1">
    <source>
        <dbReference type="ARBA" id="ARBA00022729"/>
    </source>
</evidence>
<evidence type="ECO:0000313" key="10">
    <source>
        <dbReference type="Proteomes" id="UP000323671"/>
    </source>
</evidence>
<dbReference type="GO" id="GO:0051082">
    <property type="term" value="F:unfolded protein binding"/>
    <property type="evidence" value="ECO:0007669"/>
    <property type="project" value="UniProtKB-UniRule"/>
</dbReference>
<keyword evidence="1 7" id="KW-0732">Signal</keyword>
<keyword evidence="3 7" id="KW-0574">Periplasm</keyword>
<sequence length="451" mass="49999" precursor="true">MIRMLPAVFRSCSAHRLVLLATFSAAVLAPLTSLQAAPRNEPLEADRIVAVVNDEVITASDLRQRLDLALAQLKSRGTSLPPKEELERQMLERLVMDRVQLQLARDSGVKVSDAELDQAIGRIAANNKVSVVEFRAMLEKDGVSYPKFREEIRSEIIISRLREREVENRITISDGEVDNFIAGEQRGGAASGEELQIAHILVRAPEGASPEALQKLQAKAAQAAERARQGEDFAQLAASYSDAPDALNGGDLGFRTQDRLPTIFAQAAAELNPGQSSGVLRSPAGFHVIKLVAKKGGGMDLPPVQQTRVRHILIRVNEVVSEEEGRRKLAAVKERLEKGGADFAELARLYSQDGSAAKGGDLGWIYPGDTVPEFERAMNALTPGQISEPVRSPFGWHLIQVQERRVQDVSDERRRSIARQALRDRRSDDAYQDWLRQIRDRAYVEIRLERE</sequence>
<comment type="subcellular location">
    <subcellularLocation>
        <location evidence="7">Periplasm</location>
    </subcellularLocation>
    <text evidence="7">Is capable of associating with the outer membrane.</text>
</comment>
<dbReference type="Proteomes" id="UP000323671">
    <property type="component" value="Chromosome"/>
</dbReference>
<dbReference type="PROSITE" id="PS50198">
    <property type="entry name" value="PPIC_PPIASE_2"/>
    <property type="match status" value="2"/>
</dbReference>
<reference evidence="9 10" key="1">
    <citation type="submission" date="2017-07" db="EMBL/GenBank/DDBJ databases">
        <title>Complete genome sequence of Oryzomicrobium terrae TPP412.</title>
        <authorList>
            <person name="Chiu L.-W."/>
            <person name="Lo K.-J."/>
            <person name="Tsai Y.-M."/>
            <person name="Lin S.-S."/>
            <person name="Kuo C.-H."/>
            <person name="Liu C.-T."/>
        </authorList>
    </citation>
    <scope>NUCLEOTIDE SEQUENCE [LARGE SCALE GENOMIC DNA]</scope>
    <source>
        <strain evidence="9 10">TPP412</strain>
    </source>
</reference>
<evidence type="ECO:0000256" key="2">
    <source>
        <dbReference type="ARBA" id="ARBA00022737"/>
    </source>
</evidence>
<dbReference type="InterPro" id="IPR000297">
    <property type="entry name" value="PPIase_PpiC"/>
</dbReference>
<keyword evidence="5 7" id="KW-0143">Chaperone</keyword>
<dbReference type="EC" id="5.2.1.8" evidence="7"/>
<dbReference type="PANTHER" id="PTHR47637">
    <property type="entry name" value="CHAPERONE SURA"/>
    <property type="match status" value="1"/>
</dbReference>
<feature type="domain" description="PpiC" evidence="8">
    <location>
        <begin position="304"/>
        <end position="403"/>
    </location>
</feature>
<dbReference type="GO" id="GO:0003755">
    <property type="term" value="F:peptidyl-prolyl cis-trans isomerase activity"/>
    <property type="evidence" value="ECO:0007669"/>
    <property type="project" value="UniProtKB-UniRule"/>
</dbReference>
<dbReference type="PROSITE" id="PS01096">
    <property type="entry name" value="PPIC_PPIASE_1"/>
    <property type="match status" value="1"/>
</dbReference>
<organism evidence="9 10">
    <name type="scientific">Oryzomicrobium terrae</name>
    <dbReference type="NCBI Taxonomy" id="1735038"/>
    <lineage>
        <taxon>Bacteria</taxon>
        <taxon>Pseudomonadati</taxon>
        <taxon>Pseudomonadota</taxon>
        <taxon>Betaproteobacteria</taxon>
        <taxon>Rhodocyclales</taxon>
        <taxon>Rhodocyclaceae</taxon>
        <taxon>Oryzomicrobium</taxon>
    </lineage>
</organism>
<dbReference type="GO" id="GO:0006457">
    <property type="term" value="P:protein folding"/>
    <property type="evidence" value="ECO:0007669"/>
    <property type="project" value="UniProtKB-UniRule"/>
</dbReference>
<gene>
    <name evidence="7 9" type="primary">surA</name>
    <name evidence="9" type="ORF">OTERR_26150</name>
</gene>
<dbReference type="InterPro" id="IPR023058">
    <property type="entry name" value="PPIase_PpiC_CS"/>
</dbReference>
<feature type="chain" id="PRO_5023236656" description="Chaperone SurA" evidence="7">
    <location>
        <begin position="37"/>
        <end position="451"/>
    </location>
</feature>
<dbReference type="InterPro" id="IPR046357">
    <property type="entry name" value="PPIase_dom_sf"/>
</dbReference>
<feature type="domain" description="PpiC" evidence="8">
    <location>
        <begin position="192"/>
        <end position="293"/>
    </location>
</feature>
<proteinExistence type="inferred from homology"/>
<dbReference type="EMBL" id="CP022579">
    <property type="protein sequence ID" value="QEL66091.1"/>
    <property type="molecule type" value="Genomic_DNA"/>
</dbReference>
<dbReference type="AlphaFoldDB" id="A0A5C1EAT4"/>
<evidence type="ECO:0000259" key="8">
    <source>
        <dbReference type="PROSITE" id="PS50198"/>
    </source>
</evidence>
<dbReference type="GO" id="GO:0050821">
    <property type="term" value="P:protein stabilization"/>
    <property type="evidence" value="ECO:0007669"/>
    <property type="project" value="InterPro"/>
</dbReference>
<dbReference type="GO" id="GO:0043165">
    <property type="term" value="P:Gram-negative-bacterium-type cell outer membrane assembly"/>
    <property type="evidence" value="ECO:0007669"/>
    <property type="project" value="InterPro"/>
</dbReference>
<dbReference type="SUPFAM" id="SSF109998">
    <property type="entry name" value="Triger factor/SurA peptide-binding domain-like"/>
    <property type="match status" value="1"/>
</dbReference>
<feature type="signal peptide" evidence="7">
    <location>
        <begin position="1"/>
        <end position="36"/>
    </location>
</feature>
<dbReference type="InterPro" id="IPR015391">
    <property type="entry name" value="SurA_N"/>
</dbReference>
<dbReference type="InterPro" id="IPR023034">
    <property type="entry name" value="PPIase_SurA"/>
</dbReference>
<keyword evidence="6 7" id="KW-0413">Isomerase</keyword>
<accession>A0A5C1EAT4</accession>
<comment type="function">
    <text evidence="7">Chaperone involved in the correct folding and assembly of outer membrane proteins. Recognizes specific patterns of aromatic residues and the orientation of their side chains, which are found more frequently in integral outer membrane proteins. May act in both early periplasmic and late outer membrane-associated steps of protein maturation.</text>
</comment>
<dbReference type="PANTHER" id="PTHR47637:SF1">
    <property type="entry name" value="CHAPERONE SURA"/>
    <property type="match status" value="1"/>
</dbReference>
<evidence type="ECO:0000256" key="5">
    <source>
        <dbReference type="ARBA" id="ARBA00023186"/>
    </source>
</evidence>
<evidence type="ECO:0000256" key="7">
    <source>
        <dbReference type="HAMAP-Rule" id="MF_01183"/>
    </source>
</evidence>
<evidence type="ECO:0000256" key="4">
    <source>
        <dbReference type="ARBA" id="ARBA00023110"/>
    </source>
</evidence>
<name>A0A5C1EAT4_9RHOO</name>
<comment type="domain">
    <text evidence="7">The PPIase activity resides only in the second parvulin domain. The N-terminal region and the C-terminal tail are necessary and sufficient for the chaperone activity of SurA. The PPIase activity is dispensable for SurA to function as a chaperone. The N-terminal region and the C-terminal tail are also required for porin recognition.</text>
</comment>
<dbReference type="InterPro" id="IPR050280">
    <property type="entry name" value="OMP_Chaperone_SurA"/>
</dbReference>
<keyword evidence="2 7" id="KW-0677">Repeat</keyword>
<dbReference type="Pfam" id="PF09312">
    <property type="entry name" value="SurA_N"/>
    <property type="match status" value="1"/>
</dbReference>
<dbReference type="GO" id="GO:0030288">
    <property type="term" value="C:outer membrane-bounded periplasmic space"/>
    <property type="evidence" value="ECO:0007669"/>
    <property type="project" value="InterPro"/>
</dbReference>
<dbReference type="Gene3D" id="1.10.4030.10">
    <property type="entry name" value="Porin chaperone SurA, peptide-binding domain"/>
    <property type="match status" value="1"/>
</dbReference>
<dbReference type="InterPro" id="IPR027304">
    <property type="entry name" value="Trigger_fact/SurA_dom_sf"/>
</dbReference>
<evidence type="ECO:0000256" key="6">
    <source>
        <dbReference type="ARBA" id="ARBA00023235"/>
    </source>
</evidence>
<dbReference type="KEGG" id="otr:OTERR_26150"/>
<dbReference type="Gene3D" id="3.10.50.40">
    <property type="match status" value="2"/>
</dbReference>
<keyword evidence="4 7" id="KW-0697">Rotamase</keyword>
<evidence type="ECO:0000256" key="3">
    <source>
        <dbReference type="ARBA" id="ARBA00022764"/>
    </source>
</evidence>
<keyword evidence="10" id="KW-1185">Reference proteome</keyword>